<comment type="similarity">
    <text evidence="1">Belongs to the cyclin family.</text>
</comment>
<evidence type="ECO:0000313" key="6">
    <source>
        <dbReference type="EMBL" id="ACQ90585.1"/>
    </source>
</evidence>
<dbReference type="AlphaFoldDB" id="C7SI03"/>
<keyword evidence="3" id="KW-0195">Cyclin</keyword>
<sequence length="234" mass="27163">MSTEIAHLRRRLVEFLIQSTTQLKFPPIVKYSALSLFLDRFRPSVVRFIQKKKAEHWLLQPLTESNLQLFVLISIWISCKMHCSRGLSVQSLKSLGDKMITEQLFTVRDFLEAELVFLKVLRFEIGTLNIAYTLLEDLFIQFKEVAKVGESLNFEACMDMMDLLYEKEETSLLYHSPTSLAASILVSSYVITVPKQRWEFPILPWVKMVTNKEEKDVVELVGYILAHVLYSHPS</sequence>
<name>C7SI03_EUTHA</name>
<dbReference type="FunFam" id="1.10.472.10:FF:000109">
    <property type="entry name" value="Cyclin-J18-like"/>
    <property type="match status" value="1"/>
</dbReference>
<keyword evidence="2" id="KW-0132">Cell division</keyword>
<evidence type="ECO:0000256" key="1">
    <source>
        <dbReference type="ARBA" id="ARBA00008742"/>
    </source>
</evidence>
<accession>C7SI03</accession>
<dbReference type="Pfam" id="PF00134">
    <property type="entry name" value="Cyclin_N"/>
    <property type="match status" value="1"/>
</dbReference>
<dbReference type="Gene3D" id="1.10.472.10">
    <property type="entry name" value="Cyclin-like"/>
    <property type="match status" value="1"/>
</dbReference>
<keyword evidence="4" id="KW-0131">Cell cycle</keyword>
<evidence type="ECO:0000259" key="5">
    <source>
        <dbReference type="Pfam" id="PF00134"/>
    </source>
</evidence>
<organism evidence="6">
    <name type="scientific">Eutrema halophilum</name>
    <name type="common">Salt cress</name>
    <name type="synonym">Sisymbrium halophilum</name>
    <dbReference type="NCBI Taxonomy" id="98038"/>
    <lineage>
        <taxon>Eukaryota</taxon>
        <taxon>Viridiplantae</taxon>
        <taxon>Streptophyta</taxon>
        <taxon>Embryophyta</taxon>
        <taxon>Tracheophyta</taxon>
        <taxon>Spermatophyta</taxon>
        <taxon>Magnoliopsida</taxon>
        <taxon>eudicotyledons</taxon>
        <taxon>Gunneridae</taxon>
        <taxon>Pentapetalae</taxon>
        <taxon>rosids</taxon>
        <taxon>malvids</taxon>
        <taxon>Brassicales</taxon>
        <taxon>Brassicaceae</taxon>
        <taxon>Eutremeae</taxon>
        <taxon>Eutrema</taxon>
    </lineage>
</organism>
<evidence type="ECO:0000256" key="2">
    <source>
        <dbReference type="ARBA" id="ARBA00022618"/>
    </source>
</evidence>
<protein>
    <submittedName>
        <fullName evidence="6">Cyclin-like protein</fullName>
    </submittedName>
</protein>
<dbReference type="GO" id="GO:0051301">
    <property type="term" value="P:cell division"/>
    <property type="evidence" value="ECO:0007669"/>
    <property type="project" value="UniProtKB-KW"/>
</dbReference>
<evidence type="ECO:0000256" key="4">
    <source>
        <dbReference type="ARBA" id="ARBA00023306"/>
    </source>
</evidence>
<dbReference type="EMBL" id="FJ386403">
    <property type="protein sequence ID" value="ACQ90585.1"/>
    <property type="molecule type" value="Genomic_DNA"/>
</dbReference>
<dbReference type="InterPro" id="IPR006671">
    <property type="entry name" value="Cyclin_N"/>
</dbReference>
<dbReference type="InterPro" id="IPR036915">
    <property type="entry name" value="Cyclin-like_sf"/>
</dbReference>
<feature type="domain" description="Cyclin N-terminal" evidence="5">
    <location>
        <begin position="7"/>
        <end position="125"/>
    </location>
</feature>
<evidence type="ECO:0000256" key="3">
    <source>
        <dbReference type="ARBA" id="ARBA00023127"/>
    </source>
</evidence>
<dbReference type="SUPFAM" id="SSF47954">
    <property type="entry name" value="Cyclin-like"/>
    <property type="match status" value="1"/>
</dbReference>
<proteinExistence type="inferred from homology"/>
<reference evidence="6" key="1">
    <citation type="journal article" date="2009" name="Genomics">
        <title>Comparative sequence analysis of the SALT OVERLY SENSITIVE1 orthologous region in Thellungiella halophila and Arabidopsis thaliana.</title>
        <authorList>
            <person name="Nah G."/>
            <person name="Pagliarulo C.L."/>
            <person name="Mohr P.G."/>
            <person name="Luo M."/>
            <person name="Sisneros N."/>
            <person name="Yu Y."/>
            <person name="Collura K."/>
            <person name="Currie J."/>
            <person name="Goicoechea J.L."/>
            <person name="Wing R.A."/>
            <person name="Schumaker K.S."/>
        </authorList>
    </citation>
    <scope>NUCLEOTIDE SEQUENCE</scope>
</reference>